<geneLocation type="plasmid" evidence="6 7">
    <name>pYZ3</name>
</geneLocation>
<reference evidence="6 7" key="1">
    <citation type="submission" date="2018-04" db="EMBL/GenBank/DDBJ databases">
        <title>Complete genome sequence of the nitrogen-fixing bacterium Azospirillum humicireducens type strain SgZ-5.</title>
        <authorList>
            <person name="Yu Z."/>
        </authorList>
    </citation>
    <scope>NUCLEOTIDE SEQUENCE [LARGE SCALE GENOMIC DNA]</scope>
    <source>
        <strain evidence="6 7">SgZ-5</strain>
        <plasmid evidence="6 7">pYZ3</plasmid>
    </source>
</reference>
<evidence type="ECO:0000256" key="5">
    <source>
        <dbReference type="ARBA" id="ARBA00023186"/>
    </source>
</evidence>
<dbReference type="GO" id="GO:0071973">
    <property type="term" value="P:bacterial-type flagellum-dependent cell motility"/>
    <property type="evidence" value="ECO:0007669"/>
    <property type="project" value="TreeGrafter"/>
</dbReference>
<keyword evidence="4" id="KW-1005">Bacterial flagellum biogenesis</keyword>
<evidence type="ECO:0000313" key="6">
    <source>
        <dbReference type="EMBL" id="AWB07968.1"/>
    </source>
</evidence>
<dbReference type="Gene3D" id="1.20.120.340">
    <property type="entry name" value="Flagellar protein FliS"/>
    <property type="match status" value="1"/>
</dbReference>
<dbReference type="AlphaFoldDB" id="A0A2R4VU48"/>
<keyword evidence="3" id="KW-0963">Cytoplasm</keyword>
<dbReference type="InterPro" id="IPR003713">
    <property type="entry name" value="FliS"/>
</dbReference>
<dbReference type="GO" id="GO:0044780">
    <property type="term" value="P:bacterial-type flagellum assembly"/>
    <property type="evidence" value="ECO:0007669"/>
    <property type="project" value="InterPro"/>
</dbReference>
<comment type="similarity">
    <text evidence="2">Belongs to the FliS family.</text>
</comment>
<evidence type="ECO:0000256" key="2">
    <source>
        <dbReference type="ARBA" id="ARBA00008787"/>
    </source>
</evidence>
<keyword evidence="5" id="KW-0143">Chaperone</keyword>
<dbReference type="GO" id="GO:0005829">
    <property type="term" value="C:cytosol"/>
    <property type="evidence" value="ECO:0007669"/>
    <property type="project" value="UniProtKB-SubCell"/>
</dbReference>
<dbReference type="OrthoDB" id="7365405at2"/>
<evidence type="ECO:0000313" key="7">
    <source>
        <dbReference type="Proteomes" id="UP000077405"/>
    </source>
</evidence>
<proteinExistence type="inferred from homology"/>
<dbReference type="PANTHER" id="PTHR34773:SF1">
    <property type="entry name" value="FLAGELLAR SECRETION CHAPERONE FLIS"/>
    <property type="match status" value="1"/>
</dbReference>
<dbReference type="KEGG" id="ahu:A6A40_23290"/>
<dbReference type="InterPro" id="IPR036584">
    <property type="entry name" value="FliS_sf"/>
</dbReference>
<keyword evidence="6" id="KW-0282">Flagellum</keyword>
<dbReference type="EMBL" id="CP028904">
    <property type="protein sequence ID" value="AWB07968.1"/>
    <property type="molecule type" value="Genomic_DNA"/>
</dbReference>
<evidence type="ECO:0000256" key="1">
    <source>
        <dbReference type="ARBA" id="ARBA00004514"/>
    </source>
</evidence>
<evidence type="ECO:0000256" key="3">
    <source>
        <dbReference type="ARBA" id="ARBA00022490"/>
    </source>
</evidence>
<dbReference type="PANTHER" id="PTHR34773">
    <property type="entry name" value="FLAGELLAR SECRETION CHAPERONE FLIS"/>
    <property type="match status" value="1"/>
</dbReference>
<dbReference type="Pfam" id="PF02561">
    <property type="entry name" value="FliS"/>
    <property type="match status" value="1"/>
</dbReference>
<keyword evidence="7" id="KW-1185">Reference proteome</keyword>
<gene>
    <name evidence="6" type="ORF">A6A40_23290</name>
</gene>
<dbReference type="Proteomes" id="UP000077405">
    <property type="component" value="Plasmid pYZ3"/>
</dbReference>
<keyword evidence="6" id="KW-0614">Plasmid</keyword>
<protein>
    <submittedName>
        <fullName evidence="6">Flagellar protein FliS</fullName>
    </submittedName>
</protein>
<accession>A0A2R4VU48</accession>
<organism evidence="6 7">
    <name type="scientific">Azospirillum humicireducens</name>
    <dbReference type="NCBI Taxonomy" id="1226968"/>
    <lineage>
        <taxon>Bacteria</taxon>
        <taxon>Pseudomonadati</taxon>
        <taxon>Pseudomonadota</taxon>
        <taxon>Alphaproteobacteria</taxon>
        <taxon>Rhodospirillales</taxon>
        <taxon>Azospirillaceae</taxon>
        <taxon>Azospirillum</taxon>
    </lineage>
</organism>
<dbReference type="RefSeq" id="WP_108548244.1">
    <property type="nucleotide sequence ID" value="NZ_CP028904.1"/>
</dbReference>
<evidence type="ECO:0000256" key="4">
    <source>
        <dbReference type="ARBA" id="ARBA00022795"/>
    </source>
</evidence>
<keyword evidence="6" id="KW-0966">Cell projection</keyword>
<dbReference type="SUPFAM" id="SSF101116">
    <property type="entry name" value="Flagellar export chaperone FliS"/>
    <property type="match status" value="1"/>
</dbReference>
<name>A0A2R4VU48_9PROT</name>
<keyword evidence="6" id="KW-0969">Cilium</keyword>
<comment type="subcellular location">
    <subcellularLocation>
        <location evidence="1">Cytoplasm</location>
        <location evidence="1">Cytosol</location>
    </subcellularLocation>
</comment>
<sequence length="159" mass="17025">MRNSAYSKALNAYAVANSTVPPLVAVVRLYERAMIHLHAARDAAAARRFEDHHAAIQRAVMVFAGLDSILIFGKYEDVAWTLRRFYRRLIAQAGAAASRKDPVAACDSLISQTSFMLKAWQAIAAERGGPSTVVGAPAKGPHASVVGRTMDHAHGGLSA</sequence>